<keyword evidence="4 14" id="KW-0963">Cytoplasm</keyword>
<gene>
    <name evidence="14" type="primary">murC</name>
    <name evidence="18" type="ORF">J2W98_004210</name>
</gene>
<dbReference type="InterPro" id="IPR004101">
    <property type="entry name" value="Mur_ligase_C"/>
</dbReference>
<dbReference type="SUPFAM" id="SSF53623">
    <property type="entry name" value="MurD-like peptide ligases, catalytic domain"/>
    <property type="match status" value="1"/>
</dbReference>
<dbReference type="SUPFAM" id="SSF53244">
    <property type="entry name" value="MurD-like peptide ligases, peptide-binding domain"/>
    <property type="match status" value="1"/>
</dbReference>
<dbReference type="InterPro" id="IPR036565">
    <property type="entry name" value="Mur-like_cat_sf"/>
</dbReference>
<feature type="domain" description="Mur ligase central" evidence="17">
    <location>
        <begin position="110"/>
        <end position="288"/>
    </location>
</feature>
<sequence>MLITSEHVHFIGIGGYGMSAIARVMLEMGYTVTGSDVASQELTEKLAAKGAKIYIGHTPEHIAGADIVVYSTALSRDNVERVAAEELNIPTLHRSQMLARLLNERKGIAVAGAHGKTTTSSMIALVMERCNVDPTYIIGGEITNLGTNAKAGKSEFVVAEADESDGSFLQYHPWQGIVTNIEADHLENYDGDFNRLKSAYVQFLSQIRPDGAAIVCADDQNIREMLPQLQTRVITYGVEHEADYMATDIQLGDRRLSFTMSRKGTALGTIELSVPGKHNMYNAMATVISCLEAGIPFDQIAATIVEFHGAKRRFQVLGESNDILIIDDYAHHPTEIEATISAARATGKRIIAVFQPQRYSRTFFLLDAFSRAFSEASEVIITDIYSPAGEKQIEGVHSSKLVDLIVQNSNANAIYLPTKEAVIEELKDRLQPGDLVLTMGAGDIWKAGDALARHLRGQQV</sequence>
<evidence type="ECO:0000259" key="17">
    <source>
        <dbReference type="Pfam" id="PF08245"/>
    </source>
</evidence>
<keyword evidence="8 14" id="KW-0067">ATP-binding</keyword>
<evidence type="ECO:0000259" key="16">
    <source>
        <dbReference type="Pfam" id="PF02875"/>
    </source>
</evidence>
<name>A0ABU1QL62_9BACL</name>
<dbReference type="InterPro" id="IPR036615">
    <property type="entry name" value="Mur_ligase_C_dom_sf"/>
</dbReference>
<evidence type="ECO:0000256" key="13">
    <source>
        <dbReference type="ARBA" id="ARBA00047833"/>
    </source>
</evidence>
<dbReference type="Pfam" id="PF01225">
    <property type="entry name" value="Mur_ligase"/>
    <property type="match status" value="1"/>
</dbReference>
<evidence type="ECO:0000256" key="12">
    <source>
        <dbReference type="ARBA" id="ARBA00023316"/>
    </source>
</evidence>
<dbReference type="GO" id="GO:0008763">
    <property type="term" value="F:UDP-N-acetylmuramate-L-alanine ligase activity"/>
    <property type="evidence" value="ECO:0007669"/>
    <property type="project" value="UniProtKB-EC"/>
</dbReference>
<evidence type="ECO:0000256" key="14">
    <source>
        <dbReference type="HAMAP-Rule" id="MF_00046"/>
    </source>
</evidence>
<comment type="function">
    <text evidence="14">Cell wall formation.</text>
</comment>
<evidence type="ECO:0000313" key="18">
    <source>
        <dbReference type="EMBL" id="MDR6779929.1"/>
    </source>
</evidence>
<keyword evidence="19" id="KW-1185">Reference proteome</keyword>
<evidence type="ECO:0000256" key="5">
    <source>
        <dbReference type="ARBA" id="ARBA00022598"/>
    </source>
</evidence>
<evidence type="ECO:0000259" key="15">
    <source>
        <dbReference type="Pfam" id="PF01225"/>
    </source>
</evidence>
<comment type="caution">
    <text evidence="18">The sequence shown here is derived from an EMBL/GenBank/DDBJ whole genome shotgun (WGS) entry which is preliminary data.</text>
</comment>
<evidence type="ECO:0000256" key="8">
    <source>
        <dbReference type="ARBA" id="ARBA00022840"/>
    </source>
</evidence>
<dbReference type="HAMAP" id="MF_00046">
    <property type="entry name" value="MurC"/>
    <property type="match status" value="1"/>
</dbReference>
<keyword evidence="12 14" id="KW-0961">Cell wall biogenesis/degradation</keyword>
<dbReference type="Gene3D" id="3.90.190.20">
    <property type="entry name" value="Mur ligase, C-terminal domain"/>
    <property type="match status" value="1"/>
</dbReference>
<comment type="similarity">
    <text evidence="14">Belongs to the MurCDEF family.</text>
</comment>
<evidence type="ECO:0000256" key="3">
    <source>
        <dbReference type="ARBA" id="ARBA00012211"/>
    </source>
</evidence>
<dbReference type="Gene3D" id="3.40.50.720">
    <property type="entry name" value="NAD(P)-binding Rossmann-like Domain"/>
    <property type="match status" value="1"/>
</dbReference>
<protein>
    <recommendedName>
        <fullName evidence="3 14">UDP-N-acetylmuramate--L-alanine ligase</fullName>
        <ecNumber evidence="3 14">6.3.2.8</ecNumber>
    </recommendedName>
    <alternativeName>
        <fullName evidence="14">UDP-N-acetylmuramoyl-L-alanine synthetase</fullName>
    </alternativeName>
</protein>
<dbReference type="InterPro" id="IPR000713">
    <property type="entry name" value="Mur_ligase_N"/>
</dbReference>
<feature type="domain" description="Mur ligase C-terminal" evidence="16">
    <location>
        <begin position="312"/>
        <end position="442"/>
    </location>
</feature>
<keyword evidence="9 14" id="KW-0133">Cell shape</keyword>
<comment type="catalytic activity">
    <reaction evidence="13 14">
        <text>UDP-N-acetyl-alpha-D-muramate + L-alanine + ATP = UDP-N-acetyl-alpha-D-muramoyl-L-alanine + ADP + phosphate + H(+)</text>
        <dbReference type="Rhea" id="RHEA:23372"/>
        <dbReference type="ChEBI" id="CHEBI:15378"/>
        <dbReference type="ChEBI" id="CHEBI:30616"/>
        <dbReference type="ChEBI" id="CHEBI:43474"/>
        <dbReference type="ChEBI" id="CHEBI:57972"/>
        <dbReference type="ChEBI" id="CHEBI:70757"/>
        <dbReference type="ChEBI" id="CHEBI:83898"/>
        <dbReference type="ChEBI" id="CHEBI:456216"/>
        <dbReference type="EC" id="6.3.2.8"/>
    </reaction>
</comment>
<accession>A0ABU1QL62</accession>
<dbReference type="EMBL" id="JAVDUG010000005">
    <property type="protein sequence ID" value="MDR6779929.1"/>
    <property type="molecule type" value="Genomic_DNA"/>
</dbReference>
<evidence type="ECO:0000256" key="2">
    <source>
        <dbReference type="ARBA" id="ARBA00004752"/>
    </source>
</evidence>
<dbReference type="PANTHER" id="PTHR43445">
    <property type="entry name" value="UDP-N-ACETYLMURAMATE--L-ALANINE LIGASE-RELATED"/>
    <property type="match status" value="1"/>
</dbReference>
<evidence type="ECO:0000256" key="10">
    <source>
        <dbReference type="ARBA" id="ARBA00022984"/>
    </source>
</evidence>
<comment type="subcellular location">
    <subcellularLocation>
        <location evidence="1 14">Cytoplasm</location>
    </subcellularLocation>
</comment>
<evidence type="ECO:0000256" key="1">
    <source>
        <dbReference type="ARBA" id="ARBA00004496"/>
    </source>
</evidence>
<keyword evidence="10 14" id="KW-0573">Peptidoglycan synthesis</keyword>
<keyword evidence="6 14" id="KW-0132">Cell division</keyword>
<evidence type="ECO:0000256" key="11">
    <source>
        <dbReference type="ARBA" id="ARBA00023306"/>
    </source>
</evidence>
<dbReference type="Pfam" id="PF08245">
    <property type="entry name" value="Mur_ligase_M"/>
    <property type="match status" value="1"/>
</dbReference>
<dbReference type="Proteomes" id="UP001266807">
    <property type="component" value="Unassembled WGS sequence"/>
</dbReference>
<dbReference type="EC" id="6.3.2.8" evidence="3 14"/>
<proteinExistence type="inferred from homology"/>
<evidence type="ECO:0000256" key="6">
    <source>
        <dbReference type="ARBA" id="ARBA00022618"/>
    </source>
</evidence>
<organism evidence="18 19">
    <name type="scientific">Paenibacillus peoriae</name>
    <dbReference type="NCBI Taxonomy" id="59893"/>
    <lineage>
        <taxon>Bacteria</taxon>
        <taxon>Bacillati</taxon>
        <taxon>Bacillota</taxon>
        <taxon>Bacilli</taxon>
        <taxon>Bacillales</taxon>
        <taxon>Paenibacillaceae</taxon>
        <taxon>Paenibacillus</taxon>
    </lineage>
</organism>
<keyword evidence="7 14" id="KW-0547">Nucleotide-binding</keyword>
<keyword evidence="5 14" id="KW-0436">Ligase</keyword>
<dbReference type="PANTHER" id="PTHR43445:SF3">
    <property type="entry name" value="UDP-N-ACETYLMURAMATE--L-ALANINE LIGASE"/>
    <property type="match status" value="1"/>
</dbReference>
<dbReference type="InterPro" id="IPR005758">
    <property type="entry name" value="UDP-N-AcMur_Ala_ligase_MurC"/>
</dbReference>
<evidence type="ECO:0000256" key="9">
    <source>
        <dbReference type="ARBA" id="ARBA00022960"/>
    </source>
</evidence>
<evidence type="ECO:0000256" key="4">
    <source>
        <dbReference type="ARBA" id="ARBA00022490"/>
    </source>
</evidence>
<dbReference type="InterPro" id="IPR050061">
    <property type="entry name" value="MurCDEF_pg_biosynth"/>
</dbReference>
<dbReference type="SUPFAM" id="SSF51984">
    <property type="entry name" value="MurCD N-terminal domain"/>
    <property type="match status" value="1"/>
</dbReference>
<comment type="pathway">
    <text evidence="2 14">Cell wall biogenesis; peptidoglycan biosynthesis.</text>
</comment>
<evidence type="ECO:0000256" key="7">
    <source>
        <dbReference type="ARBA" id="ARBA00022741"/>
    </source>
</evidence>
<feature type="domain" description="Mur ligase N-terminal catalytic" evidence="15">
    <location>
        <begin position="7"/>
        <end position="105"/>
    </location>
</feature>
<dbReference type="Pfam" id="PF02875">
    <property type="entry name" value="Mur_ligase_C"/>
    <property type="match status" value="1"/>
</dbReference>
<dbReference type="InterPro" id="IPR013221">
    <property type="entry name" value="Mur_ligase_cen"/>
</dbReference>
<dbReference type="NCBIfam" id="TIGR01082">
    <property type="entry name" value="murC"/>
    <property type="match status" value="1"/>
</dbReference>
<keyword evidence="11 14" id="KW-0131">Cell cycle</keyword>
<dbReference type="Gene3D" id="3.40.1190.10">
    <property type="entry name" value="Mur-like, catalytic domain"/>
    <property type="match status" value="1"/>
</dbReference>
<evidence type="ECO:0000313" key="19">
    <source>
        <dbReference type="Proteomes" id="UP001266807"/>
    </source>
</evidence>
<reference evidence="18 19" key="1">
    <citation type="submission" date="2023-07" db="EMBL/GenBank/DDBJ databases">
        <title>Sorghum-associated microbial communities from plants grown in Nebraska, USA.</title>
        <authorList>
            <person name="Schachtman D."/>
        </authorList>
    </citation>
    <scope>NUCLEOTIDE SEQUENCE [LARGE SCALE GENOMIC DNA]</scope>
    <source>
        <strain evidence="18 19">BE143</strain>
    </source>
</reference>
<feature type="binding site" evidence="14">
    <location>
        <begin position="112"/>
        <end position="118"/>
    </location>
    <ligand>
        <name>ATP</name>
        <dbReference type="ChEBI" id="CHEBI:30616"/>
    </ligand>
</feature>